<evidence type="ECO:0000313" key="2">
    <source>
        <dbReference type="Proteomes" id="UP000701801"/>
    </source>
</evidence>
<gene>
    <name evidence="1" type="ORF">HYALB_00004615</name>
</gene>
<accession>A0A9N9Q879</accession>
<protein>
    <submittedName>
        <fullName evidence="1">Uncharacterized protein</fullName>
    </submittedName>
</protein>
<reference evidence="1" key="1">
    <citation type="submission" date="2021-07" db="EMBL/GenBank/DDBJ databases">
        <authorList>
            <person name="Durling M."/>
        </authorList>
    </citation>
    <scope>NUCLEOTIDE SEQUENCE</scope>
</reference>
<keyword evidence="2" id="KW-1185">Reference proteome</keyword>
<proteinExistence type="predicted"/>
<dbReference type="OrthoDB" id="10283349at2759"/>
<evidence type="ECO:0000313" key="1">
    <source>
        <dbReference type="EMBL" id="CAG8983595.1"/>
    </source>
</evidence>
<dbReference type="Proteomes" id="UP000701801">
    <property type="component" value="Unassembled WGS sequence"/>
</dbReference>
<dbReference type="EMBL" id="CAJVRM010000731">
    <property type="protein sequence ID" value="CAG8983595.1"/>
    <property type="molecule type" value="Genomic_DNA"/>
</dbReference>
<sequence length="158" mass="18064">MSYGQYTQNLSEPAAIAIGELLACDPTNGPDYGADVLNPRPWSADVRTCWIQLRNIIKREGANEVDWTPEQWKLMRVVRELREYFLSLQTSSASTAWTEDEAKAMDGLIKRIPEPPSLALEDEEDIRKELPFQTLRLGIFLADHKLRELEHKAGPSRR</sequence>
<comment type="caution">
    <text evidence="1">The sequence shown here is derived from an EMBL/GenBank/DDBJ whole genome shotgun (WGS) entry which is preliminary data.</text>
</comment>
<dbReference type="AlphaFoldDB" id="A0A9N9Q879"/>
<name>A0A9N9Q879_9HELO</name>
<organism evidence="1 2">
    <name type="scientific">Hymenoscyphus albidus</name>
    <dbReference type="NCBI Taxonomy" id="595503"/>
    <lineage>
        <taxon>Eukaryota</taxon>
        <taxon>Fungi</taxon>
        <taxon>Dikarya</taxon>
        <taxon>Ascomycota</taxon>
        <taxon>Pezizomycotina</taxon>
        <taxon>Leotiomycetes</taxon>
        <taxon>Helotiales</taxon>
        <taxon>Helotiaceae</taxon>
        <taxon>Hymenoscyphus</taxon>
    </lineage>
</organism>